<feature type="region of interest" description="Disordered" evidence="1">
    <location>
        <begin position="1"/>
        <end position="34"/>
    </location>
</feature>
<organism evidence="2 3">
    <name type="scientific">Xenoophorus captivus</name>
    <dbReference type="NCBI Taxonomy" id="1517983"/>
    <lineage>
        <taxon>Eukaryota</taxon>
        <taxon>Metazoa</taxon>
        <taxon>Chordata</taxon>
        <taxon>Craniata</taxon>
        <taxon>Vertebrata</taxon>
        <taxon>Euteleostomi</taxon>
        <taxon>Actinopterygii</taxon>
        <taxon>Neopterygii</taxon>
        <taxon>Teleostei</taxon>
        <taxon>Neoteleostei</taxon>
        <taxon>Acanthomorphata</taxon>
        <taxon>Ovalentaria</taxon>
        <taxon>Atherinomorphae</taxon>
        <taxon>Cyprinodontiformes</taxon>
        <taxon>Goodeidae</taxon>
        <taxon>Xenoophorus</taxon>
    </lineage>
</organism>
<gene>
    <name evidence="2" type="ORF">XENOCAPTIV_018595</name>
</gene>
<feature type="compositionally biased region" description="Polar residues" evidence="1">
    <location>
        <begin position="1"/>
        <end position="11"/>
    </location>
</feature>
<reference evidence="2 3" key="1">
    <citation type="submission" date="2021-06" db="EMBL/GenBank/DDBJ databases">
        <authorList>
            <person name="Palmer J.M."/>
        </authorList>
    </citation>
    <scope>NUCLEOTIDE SEQUENCE [LARGE SCALE GENOMIC DNA]</scope>
    <source>
        <strain evidence="2 3">XC_2019</strain>
        <tissue evidence="2">Muscle</tissue>
    </source>
</reference>
<dbReference type="Proteomes" id="UP001434883">
    <property type="component" value="Unassembled WGS sequence"/>
</dbReference>
<evidence type="ECO:0000313" key="3">
    <source>
        <dbReference type="Proteomes" id="UP001434883"/>
    </source>
</evidence>
<dbReference type="EMBL" id="JAHRIN010003908">
    <property type="protein sequence ID" value="MEQ2192861.1"/>
    <property type="molecule type" value="Genomic_DNA"/>
</dbReference>
<evidence type="ECO:0000313" key="2">
    <source>
        <dbReference type="EMBL" id="MEQ2192861.1"/>
    </source>
</evidence>
<proteinExistence type="predicted"/>
<protein>
    <submittedName>
        <fullName evidence="2">Uncharacterized protein</fullName>
    </submittedName>
</protein>
<comment type="caution">
    <text evidence="2">The sequence shown here is derived from an EMBL/GenBank/DDBJ whole genome shotgun (WGS) entry which is preliminary data.</text>
</comment>
<evidence type="ECO:0000256" key="1">
    <source>
        <dbReference type="SAM" id="MobiDB-lite"/>
    </source>
</evidence>
<accession>A0ABV0QBM1</accession>
<keyword evidence="3" id="KW-1185">Reference proteome</keyword>
<name>A0ABV0QBM1_9TELE</name>
<sequence length="91" mass="9777">MRSPCGSTSGVPQRKAPAKPRKEKSNDRHSGARGWRPLYLAPARYTGASDLRALALPSVTSCKPNFYVPAGSCAARCISVSPDRKWSSTSL</sequence>